<organism evidence="1 2">
    <name type="scientific">Yersinia similis</name>
    <dbReference type="NCBI Taxonomy" id="367190"/>
    <lineage>
        <taxon>Bacteria</taxon>
        <taxon>Pseudomonadati</taxon>
        <taxon>Pseudomonadota</taxon>
        <taxon>Gammaproteobacteria</taxon>
        <taxon>Enterobacterales</taxon>
        <taxon>Yersiniaceae</taxon>
        <taxon>Yersinia</taxon>
    </lineage>
</organism>
<gene>
    <name evidence="1" type="ORF">BF17_17170</name>
</gene>
<sequence length="117" mass="12961">MISLIFLISFSTLAAEVNQNKVQQKNNLENFALSICLAEGFPDGEINSEAFSAVGAYVELGAYPVEAYEEVSELAKKFLEKKYISKNGESKLTVMKCIDLSQSGELSAIKDKYTRHI</sequence>
<proteinExistence type="predicted"/>
<name>A0ABN4CR68_9GAMM</name>
<protein>
    <recommendedName>
        <fullName evidence="3">Type VI secretion protein</fullName>
    </recommendedName>
</protein>
<evidence type="ECO:0000313" key="1">
    <source>
        <dbReference type="EMBL" id="AHK20828.1"/>
    </source>
</evidence>
<dbReference type="InterPro" id="IPR038314">
    <property type="entry name" value="T6SS_sf"/>
</dbReference>
<dbReference type="Pfam" id="PF16695">
    <property type="entry name" value="Tai4"/>
    <property type="match status" value="1"/>
</dbReference>
<reference evidence="1 2" key="1">
    <citation type="journal article" date="2014" name="Genome Announc.">
        <title>Genome Sequence of Yersinia similis Y228T, a Member of the Yersinia pseudotuberculosis Complex.</title>
        <authorList>
            <person name="Sprague L.D."/>
            <person name="Neubauer H."/>
        </authorList>
    </citation>
    <scope>NUCLEOTIDE SEQUENCE [LARGE SCALE GENOMIC DNA]</scope>
    <source>
        <strain evidence="1 2">228</strain>
    </source>
</reference>
<dbReference type="EMBL" id="CP007230">
    <property type="protein sequence ID" value="AHK20828.1"/>
    <property type="molecule type" value="Genomic_DNA"/>
</dbReference>
<evidence type="ECO:0000313" key="2">
    <source>
        <dbReference type="Proteomes" id="UP000019439"/>
    </source>
</evidence>
<evidence type="ECO:0008006" key="3">
    <source>
        <dbReference type="Google" id="ProtNLM"/>
    </source>
</evidence>
<accession>A0ABN4CR68</accession>
<dbReference type="InterPro" id="IPR032032">
    <property type="entry name" value="Tai4"/>
</dbReference>
<dbReference type="Proteomes" id="UP000019439">
    <property type="component" value="Chromosome"/>
</dbReference>
<keyword evidence="2" id="KW-1185">Reference proteome</keyword>
<dbReference type="Gene3D" id="1.20.120.1620">
    <property type="match status" value="1"/>
</dbReference>